<dbReference type="Pfam" id="PF14319">
    <property type="entry name" value="Zn_Tnp_IS91"/>
    <property type="match status" value="1"/>
</dbReference>
<evidence type="ECO:0000259" key="1">
    <source>
        <dbReference type="Pfam" id="PF04986"/>
    </source>
</evidence>
<dbReference type="PANTHER" id="PTHR37023">
    <property type="entry name" value="TRANSPOSASE"/>
    <property type="match status" value="1"/>
</dbReference>
<dbReference type="PANTHER" id="PTHR37023:SF1">
    <property type="entry name" value="ISSOD25 TRANSPOSASE TNPA_ISSOD25"/>
    <property type="match status" value="1"/>
</dbReference>
<reference evidence="3 4" key="1">
    <citation type="submission" date="2024-11" db="EMBL/GenBank/DDBJ databases">
        <authorList>
            <person name="Heng Y.C."/>
            <person name="Lim A.C.H."/>
            <person name="Lee J.K.Y."/>
            <person name="Kittelmann S."/>
        </authorList>
    </citation>
    <scope>NUCLEOTIDE SEQUENCE [LARGE SCALE GENOMIC DNA]</scope>
    <source>
        <strain evidence="3 4">WILCCON 0185</strain>
    </source>
</reference>
<name>A0ABW8T0W9_9CLOT</name>
<dbReference type="EMBL" id="JBJHZZ010000001">
    <property type="protein sequence ID" value="MFL0246072.1"/>
    <property type="molecule type" value="Genomic_DNA"/>
</dbReference>
<evidence type="ECO:0000313" key="4">
    <source>
        <dbReference type="Proteomes" id="UP001623591"/>
    </source>
</evidence>
<dbReference type="InterPro" id="IPR007069">
    <property type="entry name" value="Transposase_32"/>
</dbReference>
<dbReference type="Pfam" id="PF04986">
    <property type="entry name" value="Y2_Tnp"/>
    <property type="match status" value="1"/>
</dbReference>
<evidence type="ECO:0000259" key="2">
    <source>
        <dbReference type="Pfam" id="PF14319"/>
    </source>
</evidence>
<accession>A0ABW8T0W9</accession>
<proteinExistence type="predicted"/>
<feature type="domain" description="Transposase zinc-binding" evidence="2">
    <location>
        <begin position="7"/>
        <end position="96"/>
    </location>
</feature>
<feature type="domain" description="Transposase IS801/IS1294" evidence="1">
    <location>
        <begin position="138"/>
        <end position="323"/>
    </location>
</feature>
<sequence>MNELQDIVHKYGEEYRKEHSLPLNQLKALSSIEACRTSLLGGHIDECEECGHVKISYNSCRNRHCPKCQSLAKEQWLENRKSDLLPIRYFHVVFTLPEEINALALRNQKEIYKILFKAASETLLELARKPKYIGAQLGFTALLHTWGQNLMFHPHLHCIVPSGGLSIDGVKWISSRKKFFIPVRVLSVKFKGRFLYLLLNEYYNNRLKFVAEIAELARADIFRCLIERLQQKNWIVYCKPPIKTAAYMLQYLGRYTHRVAISNNRIEHIENGFVTFKWRDYKDRNKEKHMTISAEELIRRFLMHILPERFVKIRHFGILGNRNKKTKLEECKKLTGAKLTSIKKLSMEEVLLKLTGLDIRICPCCKAGKMIRRSKILPSICSPP</sequence>
<gene>
    <name evidence="3" type="ORF">ACJDUG_03655</name>
</gene>
<protein>
    <submittedName>
        <fullName evidence="3">IS91 family transposase</fullName>
    </submittedName>
</protein>
<evidence type="ECO:0000313" key="3">
    <source>
        <dbReference type="EMBL" id="MFL0246072.1"/>
    </source>
</evidence>
<organism evidence="3 4">
    <name type="scientific">Candidatus Clostridium stratigraminis</name>
    <dbReference type="NCBI Taxonomy" id="3381661"/>
    <lineage>
        <taxon>Bacteria</taxon>
        <taxon>Bacillati</taxon>
        <taxon>Bacillota</taxon>
        <taxon>Clostridia</taxon>
        <taxon>Eubacteriales</taxon>
        <taxon>Clostridiaceae</taxon>
        <taxon>Clostridium</taxon>
    </lineage>
</organism>
<dbReference type="InterPro" id="IPR054832">
    <property type="entry name" value="transpos_IS91"/>
</dbReference>
<keyword evidence="4" id="KW-1185">Reference proteome</keyword>
<dbReference type="Proteomes" id="UP001623591">
    <property type="component" value="Unassembled WGS sequence"/>
</dbReference>
<dbReference type="RefSeq" id="WP_406768523.1">
    <property type="nucleotide sequence ID" value="NZ_JBJHZZ010000001.1"/>
</dbReference>
<dbReference type="NCBIfam" id="NF033538">
    <property type="entry name" value="transpos_IS91"/>
    <property type="match status" value="1"/>
</dbReference>
<dbReference type="InterPro" id="IPR026889">
    <property type="entry name" value="Zn_Tnp"/>
</dbReference>
<comment type="caution">
    <text evidence="3">The sequence shown here is derived from an EMBL/GenBank/DDBJ whole genome shotgun (WGS) entry which is preliminary data.</text>
</comment>